<feature type="transmembrane region" description="Helical" evidence="1">
    <location>
        <begin position="12"/>
        <end position="33"/>
    </location>
</feature>
<dbReference type="HOGENOM" id="CLU_694634_0_0_1"/>
<proteinExistence type="predicted"/>
<keyword evidence="1" id="KW-0472">Membrane</keyword>
<accession>U1GMT5</accession>
<dbReference type="AlphaFoldDB" id="U1GMT5"/>
<feature type="transmembrane region" description="Helical" evidence="1">
    <location>
        <begin position="279"/>
        <end position="294"/>
    </location>
</feature>
<keyword evidence="3" id="KW-1185">Reference proteome</keyword>
<keyword evidence="1" id="KW-1133">Transmembrane helix</keyword>
<dbReference type="OMA" id="RIFFFIM"/>
<dbReference type="EMBL" id="KE720942">
    <property type="protein sequence ID" value="ERF73578.1"/>
    <property type="molecule type" value="Genomic_DNA"/>
</dbReference>
<feature type="transmembrane region" description="Helical" evidence="1">
    <location>
        <begin position="315"/>
        <end position="333"/>
    </location>
</feature>
<feature type="transmembrane region" description="Helical" evidence="1">
    <location>
        <begin position="238"/>
        <end position="259"/>
    </location>
</feature>
<gene>
    <name evidence="2" type="ORF">EPUS_07512</name>
</gene>
<dbReference type="RefSeq" id="XP_007800780.1">
    <property type="nucleotide sequence ID" value="XM_007802589.1"/>
</dbReference>
<feature type="transmembrane region" description="Helical" evidence="1">
    <location>
        <begin position="45"/>
        <end position="72"/>
    </location>
</feature>
<keyword evidence="1" id="KW-0812">Transmembrane</keyword>
<evidence type="ECO:0000313" key="3">
    <source>
        <dbReference type="Proteomes" id="UP000019373"/>
    </source>
</evidence>
<feature type="transmembrane region" description="Helical" evidence="1">
    <location>
        <begin position="109"/>
        <end position="127"/>
    </location>
</feature>
<feature type="transmembrane region" description="Helical" evidence="1">
    <location>
        <begin position="364"/>
        <end position="384"/>
    </location>
</feature>
<reference evidence="3" key="1">
    <citation type="journal article" date="2014" name="BMC Genomics">
        <title>Genome characteristics reveal the impact of lichenization on lichen-forming fungus Endocarpon pusillum Hedwig (Verrucariales, Ascomycota).</title>
        <authorList>
            <person name="Wang Y.-Y."/>
            <person name="Liu B."/>
            <person name="Zhang X.-Y."/>
            <person name="Zhou Q.-M."/>
            <person name="Zhang T."/>
            <person name="Li H."/>
            <person name="Yu Y.-F."/>
            <person name="Zhang X.-L."/>
            <person name="Hao X.-Y."/>
            <person name="Wang M."/>
            <person name="Wang L."/>
            <person name="Wei J.-C."/>
        </authorList>
    </citation>
    <scope>NUCLEOTIDE SEQUENCE [LARGE SCALE GENOMIC DNA]</scope>
    <source>
        <strain evidence="3">Z07020 / HMAS-L-300199</strain>
    </source>
</reference>
<sequence length="401" mass="44908">MPVPPPSQPSPATWHVVFWVLMALAISSMAQPAGKICGRPGRYRVYLASSPILCVADAVSMLAHLAAAMYYMGIGPKKASQLVVLARSDDAREGVGIESRPSAGFQSHTWPRIFFFIMSTLPAAIKLASLSGVPWTKTWGMMFVTSFIAIELVTLLSRTSDPADKTSISASPDLRSIEHEKGDQRGQVLRAKAARLSRTVEFLDLFFFRLGLLAHAGLIAWTMAMLRGVTANPYLHDLCLIVKVALGLLVTLFSVTVWWYLLRGCITGSLPKGDSMKRALIWLLKGYYVLLFLPEEKPPNRKTRLPLYFDSMNQYVVIWLHLFAFLFMCWWILHPICKRWPTIARALLLDPGGRDASQGEEARAWISFCFFMSNLGLCVLWYAFRYDSTGTVNPSWTDVFA</sequence>
<organism evidence="2 3">
    <name type="scientific">Endocarpon pusillum (strain Z07020 / HMAS-L-300199)</name>
    <name type="common">Lichen-forming fungus</name>
    <dbReference type="NCBI Taxonomy" id="1263415"/>
    <lineage>
        <taxon>Eukaryota</taxon>
        <taxon>Fungi</taxon>
        <taxon>Dikarya</taxon>
        <taxon>Ascomycota</taxon>
        <taxon>Pezizomycotina</taxon>
        <taxon>Eurotiomycetes</taxon>
        <taxon>Chaetothyriomycetidae</taxon>
        <taxon>Verrucariales</taxon>
        <taxon>Verrucariaceae</taxon>
        <taxon>Endocarpon</taxon>
    </lineage>
</organism>
<dbReference type="OrthoDB" id="4352441at2759"/>
<dbReference type="eggNOG" id="ENOG502RK9F">
    <property type="taxonomic scope" value="Eukaryota"/>
</dbReference>
<name>U1GMT5_ENDPU</name>
<dbReference type="Proteomes" id="UP000019373">
    <property type="component" value="Unassembled WGS sequence"/>
</dbReference>
<protein>
    <submittedName>
        <fullName evidence="2">Uncharacterized protein</fullName>
    </submittedName>
</protein>
<evidence type="ECO:0000313" key="2">
    <source>
        <dbReference type="EMBL" id="ERF73578.1"/>
    </source>
</evidence>
<evidence type="ECO:0000256" key="1">
    <source>
        <dbReference type="SAM" id="Phobius"/>
    </source>
</evidence>
<feature type="transmembrane region" description="Helical" evidence="1">
    <location>
        <begin position="206"/>
        <end position="226"/>
    </location>
</feature>
<dbReference type="GeneID" id="19242394"/>